<feature type="region of interest" description="Disordered" evidence="7">
    <location>
        <begin position="450"/>
        <end position="598"/>
    </location>
</feature>
<feature type="compositionally biased region" description="Polar residues" evidence="7">
    <location>
        <begin position="1057"/>
        <end position="1068"/>
    </location>
</feature>
<feature type="region of interest" description="Disordered" evidence="7">
    <location>
        <begin position="191"/>
        <end position="364"/>
    </location>
</feature>
<protein>
    <submittedName>
        <fullName evidence="9">Antigen KI-67</fullName>
    </submittedName>
</protein>
<comment type="caution">
    <text evidence="9">The sequence shown here is derived from an EMBL/GenBank/DDBJ whole genome shotgun (WGS) entry which is preliminary data.</text>
</comment>
<dbReference type="OrthoDB" id="6288785at2759"/>
<gene>
    <name evidence="9" type="ORF">IRJ41_009986</name>
</gene>
<dbReference type="GO" id="GO:0005634">
    <property type="term" value="C:nucleus"/>
    <property type="evidence" value="ECO:0007669"/>
    <property type="project" value="UniProtKB-SubCell"/>
</dbReference>
<dbReference type="InterPro" id="IPR000253">
    <property type="entry name" value="FHA_dom"/>
</dbReference>
<feature type="region of interest" description="Disordered" evidence="7">
    <location>
        <begin position="1556"/>
        <end position="1883"/>
    </location>
</feature>
<feature type="compositionally biased region" description="Basic residues" evidence="7">
    <location>
        <begin position="1635"/>
        <end position="1644"/>
    </location>
</feature>
<dbReference type="GO" id="GO:0005694">
    <property type="term" value="C:chromosome"/>
    <property type="evidence" value="ECO:0007669"/>
    <property type="project" value="TreeGrafter"/>
</dbReference>
<feature type="compositionally biased region" description="Polar residues" evidence="7">
    <location>
        <begin position="1342"/>
        <end position="1375"/>
    </location>
</feature>
<feature type="region of interest" description="Disordered" evidence="7">
    <location>
        <begin position="1330"/>
        <end position="1509"/>
    </location>
</feature>
<evidence type="ECO:0000256" key="7">
    <source>
        <dbReference type="SAM" id="MobiDB-lite"/>
    </source>
</evidence>
<evidence type="ECO:0000256" key="6">
    <source>
        <dbReference type="ARBA" id="ARBA00023306"/>
    </source>
</evidence>
<dbReference type="PROSITE" id="PS50006">
    <property type="entry name" value="FHA_DOMAIN"/>
    <property type="match status" value="1"/>
</dbReference>
<sequence>MPLLGKIVVIKRNGEDGTEFPLTASCLFGRKLNCDIRIQLPQVSKEHCRIELNENKELILTNLSSVNPTLINGEALQQIERLKHGDLITIIDRSFRFEYPPPKTPKKKRLSTTGQDKTPQLEKSTPVPVEKMKLEHLFDTCLKDGSNLPQSLEQTVETAADEKPKKDSMSPFGELYQMVKQDLAAKSPWKSGLAKTPLARPQVDQVPTSDVKNSPKPVTTPSTKRRISSKGNFEDQTGVDVPQSSTNAKPEGEPADMPSVESSTPLVLEKSGTPVSQKKRTPSKTPDTVSAGEVVQQILLEPQPEEKTPRSPKRRRSVASQDQSLALQVSSSQPQTPGPEEKNTDVKMSPRTSPRTNAGKRFQVQDVLSEIKADTTTMHTDVAVRKSKKKRVSFGGQLSPELFDKCMPPNSPLHRGATPRRSLGPSQKPQSLLRRASTIGLVALRLEETVTERAKAQSSPAKKASPKRAASATKTPSPAKRSPRAKTPSHKPQKSLSGAAKASSPSSTTATPKTPASSRRASSSSIEAVGNGSAIVTPRVQGRFSVSRISTPSPVQDQMDEGKVEPSTVENMPQVSGTPKIPLRRTSMKSARKTPKSAMKSALDVMRSRHSGASRANLKVLNSWADIVKFGQAKPQTDVTTKKTTKSIVVKRTVVPKPKTPARRLKEYVSTGHAMSPVTLVVGKAYLRTNQSVGTAPKIVSNIAVLKKDMKMDEDLTGIADIFKTPANKSKNMAGMNSACPETPLDEFSVMKTPEESGEMMVSPMSVVSTAKCENYKNEAVTRLLLDNKEDSLLNEYGLLQPADNSNDTRESVEMAESDQTEEEESVPEAAVKTPKQAAAPSLCLTGVKRLMKTPRQRAEPIEDLRGKLLKTPKAPKHPQEESLEGVKELLKTPKQVGVPVEDMVGVKKRLTQTSKEKNNPVLCVAGLQRVLKTPKENEDLTGVEELMKTPKVMEKPLEEEENLTGLTQLMKTPKHKGEPVENHLGLKRLMQTPKEKIEPLEDLTGVKQLMKTPKHKGEPVRNQFGICKLMKTPRQNGAAAEEDFTGLKEIVEEPKSSSTQNNVTGSFETLEPVPAVKNDAASMPTKDVDMECDKENVCPTEPMETEVFKSVDLLCTAEAFDSQLKTEAVVPQEEHCDQTEEEPVSVQDTAVCSSEVDEKTKEQSEETTSDNSGVTAESTPPACTAEQEVEEAIKPSLASKPHRGGRGRAAVLSIEESAPPPPSPCRGRRGKKLIDVPEVAASPVRKSARGRVSKPGFKVKDVKNTEDVQAPVHSMKTEVSDSQPEVTKTKKGRKAQKDYAAIEPVEDASAVGVQCSDLPVGKEELVQATVPKAGRRRMNNKMESQPSEEPQQITETVSEENAVTTESVSLQSSEVAEVPVTATRARRGRPPKKGNVKTEPTPSLESDVVAEKPLAKSGRGRTSKKETIKDHILDDEPKVEAAVDSQDEPEAPVVKSGRGRRPKQQKPEMAEDVDNQSVADASTHATVTGEHPEIEVKSVRKGRRAKQISKEIPVEAEETVVSVAEQAKVAVVKSTRKRQIAKEAETVADVPVKRGRRAAVDPTPPVAVVSGRSRKAAVNAEPEVTEDVASSEEQVKSIKQTRRTAIVPESKKNATEVSSESVADENTLPDKVGRGIRGKKGKCSTKDTAKTQMNVSETPEEHTVTKSSKTVNWSPALVTSKEIEDFEPSTDVKEAPLKKSKKLDKSSAKTMCKESDQSTDQPLRGRRGRGAKKEEASVEDCPEEPQMKAKPLRRGKAAASAAPKPEPNDIKASTLLKRKRNEPLEVTEDPGDKEPLPKRRGRVANSTEVVSSKEKTPEPEPTPKKTSKRTTRGQNKTAQEPDPAPVPGQESVSGTRKGRGVKKAAVADISTEAAPVRRTRRK</sequence>
<dbReference type="InterPro" id="IPR012568">
    <property type="entry name" value="KI67R"/>
</dbReference>
<evidence type="ECO:0000256" key="5">
    <source>
        <dbReference type="ARBA" id="ARBA00023242"/>
    </source>
</evidence>
<feature type="compositionally biased region" description="Basic residues" evidence="7">
    <location>
        <begin position="1385"/>
        <end position="1396"/>
    </location>
</feature>
<feature type="compositionally biased region" description="Basic residues" evidence="7">
    <location>
        <begin position="582"/>
        <end position="595"/>
    </location>
</feature>
<dbReference type="SMART" id="SM00240">
    <property type="entry name" value="FHA"/>
    <property type="match status" value="1"/>
</dbReference>
<feature type="compositionally biased region" description="Polar residues" evidence="7">
    <location>
        <begin position="111"/>
        <end position="123"/>
    </location>
</feature>
<dbReference type="EMBL" id="JAFHDT010000018">
    <property type="protein sequence ID" value="KAI7796950.1"/>
    <property type="molecule type" value="Genomic_DNA"/>
</dbReference>
<accession>A0A9W7WF73</accession>
<feature type="compositionally biased region" description="Polar residues" evidence="7">
    <location>
        <begin position="1476"/>
        <end position="1487"/>
    </location>
</feature>
<evidence type="ECO:0000313" key="10">
    <source>
        <dbReference type="Proteomes" id="UP001059041"/>
    </source>
</evidence>
<feature type="compositionally biased region" description="Basic and acidic residues" evidence="7">
    <location>
        <begin position="1424"/>
        <end position="1442"/>
    </location>
</feature>
<dbReference type="Gene3D" id="2.60.200.20">
    <property type="match status" value="1"/>
</dbReference>
<dbReference type="SUPFAM" id="SSF49879">
    <property type="entry name" value="SMAD/FHA domain"/>
    <property type="match status" value="1"/>
</dbReference>
<dbReference type="Pfam" id="PF15276">
    <property type="entry name" value="PP1_bind"/>
    <property type="match status" value="1"/>
</dbReference>
<evidence type="ECO:0000313" key="9">
    <source>
        <dbReference type="EMBL" id="KAI7796950.1"/>
    </source>
</evidence>
<dbReference type="PANTHER" id="PTHR21603">
    <property type="entry name" value="ANTIGEN KI-67-LIKE PROTEIN"/>
    <property type="match status" value="1"/>
</dbReference>
<evidence type="ECO:0000256" key="1">
    <source>
        <dbReference type="ARBA" id="ARBA00004123"/>
    </source>
</evidence>
<feature type="region of interest" description="Disordered" evidence="7">
    <location>
        <begin position="98"/>
        <end position="124"/>
    </location>
</feature>
<feature type="compositionally biased region" description="Acidic residues" evidence="7">
    <location>
        <begin position="814"/>
        <end position="827"/>
    </location>
</feature>
<feature type="compositionally biased region" description="Basic and acidic residues" evidence="7">
    <location>
        <begin position="1812"/>
        <end position="1824"/>
    </location>
</feature>
<dbReference type="InterPro" id="IPR029334">
    <property type="entry name" value="PP1-bd"/>
</dbReference>
<feature type="compositionally biased region" description="Polar residues" evidence="7">
    <location>
        <begin position="547"/>
        <end position="556"/>
    </location>
</feature>
<organism evidence="9 10">
    <name type="scientific">Triplophysa rosa</name>
    <name type="common">Cave loach</name>
    <dbReference type="NCBI Taxonomy" id="992332"/>
    <lineage>
        <taxon>Eukaryota</taxon>
        <taxon>Metazoa</taxon>
        <taxon>Chordata</taxon>
        <taxon>Craniata</taxon>
        <taxon>Vertebrata</taxon>
        <taxon>Euteleostomi</taxon>
        <taxon>Actinopterygii</taxon>
        <taxon>Neopterygii</taxon>
        <taxon>Teleostei</taxon>
        <taxon>Ostariophysi</taxon>
        <taxon>Cypriniformes</taxon>
        <taxon>Nemacheilidae</taxon>
        <taxon>Triplophysa</taxon>
    </lineage>
</organism>
<dbReference type="GO" id="GO:0007088">
    <property type="term" value="P:regulation of mitotic nuclear division"/>
    <property type="evidence" value="ECO:0007669"/>
    <property type="project" value="TreeGrafter"/>
</dbReference>
<evidence type="ECO:0000259" key="8">
    <source>
        <dbReference type="PROSITE" id="PS50006"/>
    </source>
</evidence>
<feature type="compositionally biased region" description="Low complexity" evidence="7">
    <location>
        <begin position="494"/>
        <end position="525"/>
    </location>
</feature>
<evidence type="ECO:0000256" key="4">
    <source>
        <dbReference type="ARBA" id="ARBA00022843"/>
    </source>
</evidence>
<keyword evidence="6" id="KW-0131">Cell cycle</keyword>
<feature type="compositionally biased region" description="Polar residues" evidence="7">
    <location>
        <begin position="568"/>
        <end position="577"/>
    </location>
</feature>
<dbReference type="Proteomes" id="UP001059041">
    <property type="component" value="Linkage Group LG18"/>
</dbReference>
<keyword evidence="10" id="KW-1185">Reference proteome</keyword>
<keyword evidence="2" id="KW-1017">Isopeptide bond</keyword>
<evidence type="ECO:0000256" key="3">
    <source>
        <dbReference type="ARBA" id="ARBA00022553"/>
    </source>
</evidence>
<keyword evidence="4" id="KW-0832">Ubl conjugation</keyword>
<feature type="region of interest" description="Disordered" evidence="7">
    <location>
        <begin position="1128"/>
        <end position="1301"/>
    </location>
</feature>
<evidence type="ECO:0000256" key="2">
    <source>
        <dbReference type="ARBA" id="ARBA00022499"/>
    </source>
</evidence>
<feature type="compositionally biased region" description="Basic and acidic residues" evidence="7">
    <location>
        <begin position="1691"/>
        <end position="1717"/>
    </location>
</feature>
<feature type="region of interest" description="Disordered" evidence="7">
    <location>
        <begin position="388"/>
        <end position="435"/>
    </location>
</feature>
<feature type="domain" description="FHA" evidence="8">
    <location>
        <begin position="26"/>
        <end position="76"/>
    </location>
</feature>
<feature type="compositionally biased region" description="Basic residues" evidence="7">
    <location>
        <begin position="481"/>
        <end position="493"/>
    </location>
</feature>
<dbReference type="GO" id="GO:0051983">
    <property type="term" value="P:regulation of chromosome segregation"/>
    <property type="evidence" value="ECO:0007669"/>
    <property type="project" value="TreeGrafter"/>
</dbReference>
<keyword evidence="5" id="KW-0539">Nucleus</keyword>
<dbReference type="CDD" id="cd22673">
    <property type="entry name" value="FHA_Ki67"/>
    <property type="match status" value="1"/>
</dbReference>
<proteinExistence type="predicted"/>
<name>A0A9W7WF73_TRIRA</name>
<feature type="compositionally biased region" description="Low complexity" evidence="7">
    <location>
        <begin position="456"/>
        <end position="472"/>
    </location>
</feature>
<dbReference type="SMART" id="SM01295">
    <property type="entry name" value="K167R"/>
    <property type="match status" value="1"/>
</dbReference>
<feature type="compositionally biased region" description="Polar residues" evidence="7">
    <location>
        <begin position="205"/>
        <end position="222"/>
    </location>
</feature>
<comment type="subcellular location">
    <subcellularLocation>
        <location evidence="1">Nucleus</location>
    </subcellularLocation>
</comment>
<dbReference type="Pfam" id="PF00498">
    <property type="entry name" value="FHA"/>
    <property type="match status" value="1"/>
</dbReference>
<dbReference type="InterPro" id="IPR008984">
    <property type="entry name" value="SMAD_FHA_dom_sf"/>
</dbReference>
<dbReference type="Pfam" id="PF08065">
    <property type="entry name" value="KI67R"/>
    <property type="match status" value="1"/>
</dbReference>
<feature type="compositionally biased region" description="Polar residues" evidence="7">
    <location>
        <begin position="318"/>
        <end position="335"/>
    </location>
</feature>
<keyword evidence="3" id="KW-0597">Phosphoprotein</keyword>
<reference evidence="9" key="1">
    <citation type="submission" date="2021-02" db="EMBL/GenBank/DDBJ databases">
        <title>Comparative genomics reveals that relaxation of natural selection precedes convergent phenotypic evolution of cavefish.</title>
        <authorList>
            <person name="Peng Z."/>
        </authorList>
    </citation>
    <scope>NUCLEOTIDE SEQUENCE</scope>
    <source>
        <tissue evidence="9">Muscle</tissue>
    </source>
</reference>
<feature type="region of interest" description="Disordered" evidence="7">
    <location>
        <begin position="799"/>
        <end position="838"/>
    </location>
</feature>
<dbReference type="PANTHER" id="PTHR21603:SF17">
    <property type="entry name" value="PROLIFERATION MARKER PROTEIN KI-67"/>
    <property type="match status" value="1"/>
</dbReference>
<feature type="region of interest" description="Disordered" evidence="7">
    <location>
        <begin position="1052"/>
        <end position="1089"/>
    </location>
</feature>